<keyword evidence="2" id="KW-1185">Reference proteome</keyword>
<sequence length="85" mass="9698">MIEGPFSQLETITSKELKTMPLILHECFDLQERLAHCTQVDLKNLKIQATYNVINGSDIELIRNNLGYLLATDNHLTQTLDDLNI</sequence>
<proteinExistence type="predicted"/>
<dbReference type="RefSeq" id="WP_147579765.1">
    <property type="nucleotide sequence ID" value="NZ_JAOQJR010000002.1"/>
</dbReference>
<evidence type="ECO:0000313" key="1">
    <source>
        <dbReference type="EMBL" id="MCU6737650.1"/>
    </source>
</evidence>
<name>A0ABT2SS41_9FIRM</name>
<organism evidence="1 2">
    <name type="scientific">[Clostridium] ammoniilyticum</name>
    <dbReference type="NCBI Taxonomy" id="2981784"/>
    <lineage>
        <taxon>Bacteria</taxon>
        <taxon>Bacillati</taxon>
        <taxon>Bacillota</taxon>
        <taxon>Erysipelotrichia</taxon>
        <taxon>Erysipelotrichales</taxon>
        <taxon>Coprobacillaceae</taxon>
        <taxon>Faecalibacillus</taxon>
    </lineage>
</organism>
<accession>A0ABT2SS41</accession>
<reference evidence="1 2" key="1">
    <citation type="journal article" date="2021" name="ISME Commun">
        <title>Automated analysis of genomic sequences facilitates high-throughput and comprehensive description of bacteria.</title>
        <authorList>
            <person name="Hitch T.C.A."/>
        </authorList>
    </citation>
    <scope>NUCLEOTIDE SEQUENCE [LARGE SCALE GENOMIC DNA]</scope>
    <source>
        <strain evidence="1 2">H4_15</strain>
    </source>
</reference>
<dbReference type="EMBL" id="JAOQJR010000002">
    <property type="protein sequence ID" value="MCU6737650.1"/>
    <property type="molecule type" value="Genomic_DNA"/>
</dbReference>
<dbReference type="Proteomes" id="UP001208364">
    <property type="component" value="Unassembled WGS sequence"/>
</dbReference>
<gene>
    <name evidence="1" type="ORF">OCV55_03015</name>
</gene>
<evidence type="ECO:0000313" key="2">
    <source>
        <dbReference type="Proteomes" id="UP001208364"/>
    </source>
</evidence>
<comment type="caution">
    <text evidence="1">The sequence shown here is derived from an EMBL/GenBank/DDBJ whole genome shotgun (WGS) entry which is preliminary data.</text>
</comment>
<protein>
    <submittedName>
        <fullName evidence="1">Uncharacterized protein</fullName>
    </submittedName>
</protein>